<feature type="transmembrane region" description="Helical" evidence="3">
    <location>
        <begin position="95"/>
        <end position="116"/>
    </location>
</feature>
<gene>
    <name evidence="4" type="ORF">URODEC1_LOCUS69231</name>
</gene>
<evidence type="ECO:0000256" key="2">
    <source>
        <dbReference type="SAM" id="MobiDB-lite"/>
    </source>
</evidence>
<sequence>MPPAGSPPPNPNSQQDEHGGGAEVVVPRKTKGVEDLLAKLKNAGMEIDEEMARIIDEGVARIKAQAMSEREAMDKARRNKNNRWRCLSVPATTTVFGLSLLTIAFASGFIGVCLAVKCFDEILKKDLRCYNIYARLLENLVKEPGLFK</sequence>
<dbReference type="Proteomes" id="UP001497457">
    <property type="component" value="Chromosome 27b"/>
</dbReference>
<feature type="region of interest" description="Disordered" evidence="2">
    <location>
        <begin position="1"/>
        <end position="23"/>
    </location>
</feature>
<keyword evidence="3" id="KW-1133">Transmembrane helix</keyword>
<organism evidence="4 5">
    <name type="scientific">Urochloa decumbens</name>
    <dbReference type="NCBI Taxonomy" id="240449"/>
    <lineage>
        <taxon>Eukaryota</taxon>
        <taxon>Viridiplantae</taxon>
        <taxon>Streptophyta</taxon>
        <taxon>Embryophyta</taxon>
        <taxon>Tracheophyta</taxon>
        <taxon>Spermatophyta</taxon>
        <taxon>Magnoliopsida</taxon>
        <taxon>Liliopsida</taxon>
        <taxon>Poales</taxon>
        <taxon>Poaceae</taxon>
        <taxon>PACMAD clade</taxon>
        <taxon>Panicoideae</taxon>
        <taxon>Panicodae</taxon>
        <taxon>Paniceae</taxon>
        <taxon>Melinidinae</taxon>
        <taxon>Urochloa</taxon>
    </lineage>
</organism>
<dbReference type="AlphaFoldDB" id="A0ABC9BW89"/>
<evidence type="ECO:0000313" key="5">
    <source>
        <dbReference type="Proteomes" id="UP001497457"/>
    </source>
</evidence>
<keyword evidence="5" id="KW-1185">Reference proteome</keyword>
<feature type="compositionally biased region" description="Pro residues" evidence="2">
    <location>
        <begin position="1"/>
        <end position="11"/>
    </location>
</feature>
<feature type="coiled-coil region" evidence="1">
    <location>
        <begin position="33"/>
        <end position="79"/>
    </location>
</feature>
<keyword evidence="3" id="KW-0812">Transmembrane</keyword>
<evidence type="ECO:0000313" key="4">
    <source>
        <dbReference type="EMBL" id="CAL5008890.1"/>
    </source>
</evidence>
<reference evidence="4 5" key="2">
    <citation type="submission" date="2024-10" db="EMBL/GenBank/DDBJ databases">
        <authorList>
            <person name="Ryan C."/>
        </authorList>
    </citation>
    <scope>NUCLEOTIDE SEQUENCE [LARGE SCALE GENOMIC DNA]</scope>
</reference>
<keyword evidence="3" id="KW-0472">Membrane</keyword>
<proteinExistence type="predicted"/>
<dbReference type="EMBL" id="OZ075137">
    <property type="protein sequence ID" value="CAL5008890.1"/>
    <property type="molecule type" value="Genomic_DNA"/>
</dbReference>
<evidence type="ECO:0000256" key="3">
    <source>
        <dbReference type="SAM" id="Phobius"/>
    </source>
</evidence>
<evidence type="ECO:0000256" key="1">
    <source>
        <dbReference type="SAM" id="Coils"/>
    </source>
</evidence>
<keyword evidence="1" id="KW-0175">Coiled coil</keyword>
<accession>A0ABC9BW89</accession>
<protein>
    <submittedName>
        <fullName evidence="4">Uncharacterized protein</fullName>
    </submittedName>
</protein>
<name>A0ABC9BW89_9POAL</name>
<reference evidence="5" key="1">
    <citation type="submission" date="2024-06" db="EMBL/GenBank/DDBJ databases">
        <authorList>
            <person name="Ryan C."/>
        </authorList>
    </citation>
    <scope>NUCLEOTIDE SEQUENCE [LARGE SCALE GENOMIC DNA]</scope>
</reference>